<evidence type="ECO:0000256" key="1">
    <source>
        <dbReference type="ARBA" id="ARBA00001478"/>
    </source>
</evidence>
<evidence type="ECO:0000313" key="4">
    <source>
        <dbReference type="Proteomes" id="UP000886595"/>
    </source>
</evidence>
<gene>
    <name evidence="3" type="ORF">Bca52824_040283</name>
</gene>
<comment type="catalytic activity">
    <reaction evidence="1">
        <text>[(1-&gt;4)-alpha-D-glucosyl](n) + ADP-alpha-D-glucose = [(1-&gt;4)-alpha-D-glucosyl](n+1) + ADP + H(+)</text>
        <dbReference type="Rhea" id="RHEA:18189"/>
        <dbReference type="Rhea" id="RHEA-COMP:9584"/>
        <dbReference type="Rhea" id="RHEA-COMP:9587"/>
        <dbReference type="ChEBI" id="CHEBI:15378"/>
        <dbReference type="ChEBI" id="CHEBI:15444"/>
        <dbReference type="ChEBI" id="CHEBI:57498"/>
        <dbReference type="ChEBI" id="CHEBI:456216"/>
        <dbReference type="EC" id="2.4.1.21"/>
    </reaction>
</comment>
<dbReference type="EMBL" id="JAAMPC010000009">
    <property type="protein sequence ID" value="KAG2293614.1"/>
    <property type="molecule type" value="Genomic_DNA"/>
</dbReference>
<keyword evidence="4" id="KW-1185">Reference proteome</keyword>
<reference evidence="3 4" key="1">
    <citation type="submission" date="2020-02" db="EMBL/GenBank/DDBJ databases">
        <authorList>
            <person name="Ma Q."/>
            <person name="Huang Y."/>
            <person name="Song X."/>
            <person name="Pei D."/>
        </authorList>
    </citation>
    <scope>NUCLEOTIDE SEQUENCE [LARGE SCALE GENOMIC DNA]</scope>
    <source>
        <strain evidence="3">Sxm20200214</strain>
        <tissue evidence="3">Leaf</tissue>
    </source>
</reference>
<evidence type="ECO:0000256" key="2">
    <source>
        <dbReference type="ARBA" id="ARBA00012588"/>
    </source>
</evidence>
<name>A0A8X7RR08_BRACI</name>
<dbReference type="Proteomes" id="UP000886595">
    <property type="component" value="Unassembled WGS sequence"/>
</dbReference>
<dbReference type="PANTHER" id="PTHR46083:SF3">
    <property type="entry name" value="UDP-GLYCOSYLTRANSFERASE SUPERFAMILY PROTEIN"/>
    <property type="match status" value="1"/>
</dbReference>
<protein>
    <recommendedName>
        <fullName evidence="2">starch synthase</fullName>
        <ecNumber evidence="2">2.4.1.21</ecNumber>
    </recommendedName>
</protein>
<dbReference type="EC" id="2.4.1.21" evidence="2"/>
<comment type="caution">
    <text evidence="3">The sequence shown here is derived from an EMBL/GenBank/DDBJ whole genome shotgun (WGS) entry which is preliminary data.</text>
</comment>
<dbReference type="OrthoDB" id="1725747at2759"/>
<proteinExistence type="predicted"/>
<organism evidence="3 4">
    <name type="scientific">Brassica carinata</name>
    <name type="common">Ethiopian mustard</name>
    <name type="synonym">Abyssinian cabbage</name>
    <dbReference type="NCBI Taxonomy" id="52824"/>
    <lineage>
        <taxon>Eukaryota</taxon>
        <taxon>Viridiplantae</taxon>
        <taxon>Streptophyta</taxon>
        <taxon>Embryophyta</taxon>
        <taxon>Tracheophyta</taxon>
        <taxon>Spermatophyta</taxon>
        <taxon>Magnoliopsida</taxon>
        <taxon>eudicotyledons</taxon>
        <taxon>Gunneridae</taxon>
        <taxon>Pentapetalae</taxon>
        <taxon>rosids</taxon>
        <taxon>malvids</taxon>
        <taxon>Brassicales</taxon>
        <taxon>Brassicaceae</taxon>
        <taxon>Brassiceae</taxon>
        <taxon>Brassica</taxon>
    </lineage>
</organism>
<dbReference type="GO" id="GO:0009011">
    <property type="term" value="F:alpha-1,4-glucan glucosyltransferase (ADP-glucose donor) activity"/>
    <property type="evidence" value="ECO:0007669"/>
    <property type="project" value="UniProtKB-EC"/>
</dbReference>
<evidence type="ECO:0000313" key="3">
    <source>
        <dbReference type="EMBL" id="KAG2293614.1"/>
    </source>
</evidence>
<dbReference type="PANTHER" id="PTHR46083">
    <property type="match status" value="1"/>
</dbReference>
<sequence length="108" mass="12104">MDEDQKIIKELDITQDETEGGNLKVVTGNNEAVSHLIYAGSDIMLCLNFLQDQLLQVPLKALKYGTAPIELNPRTGLDVCVCVCYDAEEGWEVVEVKDNESYEERLVL</sequence>
<dbReference type="AlphaFoldDB" id="A0A8X7RR08"/>
<accession>A0A8X7RR08</accession>